<feature type="transmembrane region" description="Helical" evidence="1">
    <location>
        <begin position="55"/>
        <end position="78"/>
    </location>
</feature>
<evidence type="ECO:0000256" key="1">
    <source>
        <dbReference type="SAM" id="Phobius"/>
    </source>
</evidence>
<feature type="transmembrane region" description="Helical" evidence="1">
    <location>
        <begin position="85"/>
        <end position="108"/>
    </location>
</feature>
<accession>A0ABV3G3L0</accession>
<dbReference type="Proteomes" id="UP001551695">
    <property type="component" value="Unassembled WGS sequence"/>
</dbReference>
<keyword evidence="3" id="KW-1185">Reference proteome</keyword>
<protein>
    <submittedName>
        <fullName evidence="2">Uncharacterized protein</fullName>
    </submittedName>
</protein>
<feature type="transmembrane region" description="Helical" evidence="1">
    <location>
        <begin position="128"/>
        <end position="145"/>
    </location>
</feature>
<proteinExistence type="predicted"/>
<evidence type="ECO:0000313" key="2">
    <source>
        <dbReference type="EMBL" id="MEV0712274.1"/>
    </source>
</evidence>
<sequence length="179" mass="18341">MLYENPGAAHAARSIGAVATLAGTLALLGAVLNLIGVGRLGLDFLHDPGDFDNSLAYITLLGGLLTAAMLTYGAILIFRHDETGRFTVIVTCWVWAAIGVVGLALALVEYSFEYGVEWFAGTGPVAESLFALTGIVGAVTALLDADPIAALAALAPPVLTALAATPRYPSDRAASRSAA</sequence>
<keyword evidence="1" id="KW-1133">Transmembrane helix</keyword>
<reference evidence="2 3" key="1">
    <citation type="submission" date="2024-06" db="EMBL/GenBank/DDBJ databases">
        <title>The Natural Products Discovery Center: Release of the First 8490 Sequenced Strains for Exploring Actinobacteria Biosynthetic Diversity.</title>
        <authorList>
            <person name="Kalkreuter E."/>
            <person name="Kautsar S.A."/>
            <person name="Yang D."/>
            <person name="Bader C.D."/>
            <person name="Teijaro C.N."/>
            <person name="Fluegel L."/>
            <person name="Davis C.M."/>
            <person name="Simpson J.R."/>
            <person name="Lauterbach L."/>
            <person name="Steele A.D."/>
            <person name="Gui C."/>
            <person name="Meng S."/>
            <person name="Li G."/>
            <person name="Viehrig K."/>
            <person name="Ye F."/>
            <person name="Su P."/>
            <person name="Kiefer A.F."/>
            <person name="Nichols A."/>
            <person name="Cepeda A.J."/>
            <person name="Yan W."/>
            <person name="Fan B."/>
            <person name="Jiang Y."/>
            <person name="Adhikari A."/>
            <person name="Zheng C.-J."/>
            <person name="Schuster L."/>
            <person name="Cowan T.M."/>
            <person name="Smanski M.J."/>
            <person name="Chevrette M.G."/>
            <person name="De Carvalho L.P.S."/>
            <person name="Shen B."/>
        </authorList>
    </citation>
    <scope>NUCLEOTIDE SEQUENCE [LARGE SCALE GENOMIC DNA]</scope>
    <source>
        <strain evidence="2 3">NPDC050403</strain>
    </source>
</reference>
<dbReference type="EMBL" id="JBFAKC010000020">
    <property type="protein sequence ID" value="MEV0712274.1"/>
    <property type="molecule type" value="Genomic_DNA"/>
</dbReference>
<organism evidence="2 3">
    <name type="scientific">Nocardia aurea</name>
    <dbReference type="NCBI Taxonomy" id="2144174"/>
    <lineage>
        <taxon>Bacteria</taxon>
        <taxon>Bacillati</taxon>
        <taxon>Actinomycetota</taxon>
        <taxon>Actinomycetes</taxon>
        <taxon>Mycobacteriales</taxon>
        <taxon>Nocardiaceae</taxon>
        <taxon>Nocardia</taxon>
    </lineage>
</organism>
<gene>
    <name evidence="2" type="ORF">AB0I48_32420</name>
</gene>
<keyword evidence="1" id="KW-0472">Membrane</keyword>
<feature type="transmembrane region" description="Helical" evidence="1">
    <location>
        <begin position="12"/>
        <end position="35"/>
    </location>
</feature>
<evidence type="ECO:0000313" key="3">
    <source>
        <dbReference type="Proteomes" id="UP001551695"/>
    </source>
</evidence>
<comment type="caution">
    <text evidence="2">The sequence shown here is derived from an EMBL/GenBank/DDBJ whole genome shotgun (WGS) entry which is preliminary data.</text>
</comment>
<name>A0ABV3G3L0_9NOCA</name>
<dbReference type="RefSeq" id="WP_357789211.1">
    <property type="nucleotide sequence ID" value="NZ_JBFAKC010000020.1"/>
</dbReference>
<keyword evidence="1" id="KW-0812">Transmembrane</keyword>